<proteinExistence type="predicted"/>
<accession>A0A1M5I555</accession>
<keyword evidence="2" id="KW-1185">Reference proteome</keyword>
<reference evidence="1 2" key="1">
    <citation type="submission" date="2016-11" db="EMBL/GenBank/DDBJ databases">
        <authorList>
            <person name="Jaros S."/>
            <person name="Januszkiewicz K."/>
            <person name="Wedrychowicz H."/>
        </authorList>
    </citation>
    <scope>NUCLEOTIDE SEQUENCE [LARGE SCALE GENOMIC DNA]</scope>
    <source>
        <strain evidence="1 2">DSM 45408</strain>
    </source>
</reference>
<organism evidence="1 2">
    <name type="scientific">Geodermatophilus nigrescens</name>
    <dbReference type="NCBI Taxonomy" id="1070870"/>
    <lineage>
        <taxon>Bacteria</taxon>
        <taxon>Bacillati</taxon>
        <taxon>Actinomycetota</taxon>
        <taxon>Actinomycetes</taxon>
        <taxon>Geodermatophilales</taxon>
        <taxon>Geodermatophilaceae</taxon>
        <taxon>Geodermatophilus</taxon>
    </lineage>
</organism>
<gene>
    <name evidence="1" type="ORF">SAMN05444351_1887</name>
</gene>
<dbReference type="RefSeq" id="WP_073419919.1">
    <property type="nucleotide sequence ID" value="NZ_FQVX01000002.1"/>
</dbReference>
<dbReference type="AlphaFoldDB" id="A0A1M5I555"/>
<sequence>MPDLTRDLLLARFRAAAEAVARERPDVDADAAREVFAEAAGLLHDGLVLDDLDDADTAAVVEGLCAALADPDPGAAVRALARAAGDDPGDLSDREAVAAAYLSATRVLQL</sequence>
<evidence type="ECO:0000313" key="1">
    <source>
        <dbReference type="EMBL" id="SHG23080.1"/>
    </source>
</evidence>
<protein>
    <submittedName>
        <fullName evidence="1">Uncharacterized protein</fullName>
    </submittedName>
</protein>
<dbReference type="EMBL" id="FQVX01000002">
    <property type="protein sequence ID" value="SHG23080.1"/>
    <property type="molecule type" value="Genomic_DNA"/>
</dbReference>
<name>A0A1M5I555_9ACTN</name>
<evidence type="ECO:0000313" key="2">
    <source>
        <dbReference type="Proteomes" id="UP000184471"/>
    </source>
</evidence>
<dbReference type="Proteomes" id="UP000184471">
    <property type="component" value="Unassembled WGS sequence"/>
</dbReference>